<dbReference type="PANTHER" id="PTHR30365">
    <property type="entry name" value="CYTOCHROME D UBIQUINOL OXIDASE"/>
    <property type="match status" value="1"/>
</dbReference>
<dbReference type="GO" id="GO:0070069">
    <property type="term" value="C:cytochrome complex"/>
    <property type="evidence" value="ECO:0007669"/>
    <property type="project" value="UniProtKB-UniRule"/>
</dbReference>
<feature type="transmembrane region" description="Helical" evidence="12">
    <location>
        <begin position="181"/>
        <end position="203"/>
    </location>
</feature>
<dbReference type="GO" id="GO:0046872">
    <property type="term" value="F:metal ion binding"/>
    <property type="evidence" value="ECO:0007669"/>
    <property type="project" value="UniProtKB-UniRule"/>
</dbReference>
<reference evidence="14" key="1">
    <citation type="submission" date="2017-06" db="EMBL/GenBank/DDBJ databases">
        <authorList>
            <person name="Varghese N."/>
            <person name="Submissions S."/>
        </authorList>
    </citation>
    <scope>NUCLEOTIDE SEQUENCE [LARGE SCALE GENOMIC DNA]</scope>
    <source>
        <strain evidence="14">DSM 28041</strain>
    </source>
</reference>
<proteinExistence type="inferred from homology"/>
<evidence type="ECO:0000256" key="3">
    <source>
        <dbReference type="ARBA" id="ARBA00022448"/>
    </source>
</evidence>
<keyword evidence="9 12" id="KW-1133">Transmembrane helix</keyword>
<evidence type="ECO:0000256" key="10">
    <source>
        <dbReference type="ARBA" id="ARBA00023004"/>
    </source>
</evidence>
<feature type="transmembrane region" description="Helical" evidence="12">
    <location>
        <begin position="318"/>
        <end position="340"/>
    </location>
</feature>
<comment type="similarity">
    <text evidence="2 12">Belongs to the cytochrome ubiquinol oxidase subunit 1 family.</text>
</comment>
<dbReference type="PANTHER" id="PTHR30365:SF14">
    <property type="entry name" value="CYTOCHROME BD MENAQUINOL OXIDASE SUBUNIT I-RELATED"/>
    <property type="match status" value="1"/>
</dbReference>
<dbReference type="AlphaFoldDB" id="A0A238YD19"/>
<feature type="transmembrane region" description="Helical" evidence="12">
    <location>
        <begin position="58"/>
        <end position="80"/>
    </location>
</feature>
<feature type="transmembrane region" description="Helical" evidence="12">
    <location>
        <begin position="100"/>
        <end position="116"/>
    </location>
</feature>
<evidence type="ECO:0000256" key="4">
    <source>
        <dbReference type="ARBA" id="ARBA00022475"/>
    </source>
</evidence>
<evidence type="ECO:0000256" key="5">
    <source>
        <dbReference type="ARBA" id="ARBA00022617"/>
    </source>
</evidence>
<evidence type="ECO:0000256" key="8">
    <source>
        <dbReference type="ARBA" id="ARBA00022982"/>
    </source>
</evidence>
<feature type="transmembrane region" description="Helical" evidence="12">
    <location>
        <begin position="123"/>
        <end position="149"/>
    </location>
</feature>
<evidence type="ECO:0000313" key="14">
    <source>
        <dbReference type="Proteomes" id="UP000198310"/>
    </source>
</evidence>
<evidence type="ECO:0000256" key="11">
    <source>
        <dbReference type="ARBA" id="ARBA00023136"/>
    </source>
</evidence>
<dbReference type="InterPro" id="IPR002585">
    <property type="entry name" value="Cyt-d_ubiquinol_oxidase_su_1"/>
</dbReference>
<keyword evidence="6 12" id="KW-0812">Transmembrane</keyword>
<evidence type="ECO:0000256" key="7">
    <source>
        <dbReference type="ARBA" id="ARBA00022723"/>
    </source>
</evidence>
<evidence type="ECO:0000256" key="6">
    <source>
        <dbReference type="ARBA" id="ARBA00022692"/>
    </source>
</evidence>
<evidence type="ECO:0000313" key="13">
    <source>
        <dbReference type="EMBL" id="SNR68708.1"/>
    </source>
</evidence>
<dbReference type="GO" id="GO:0016682">
    <property type="term" value="F:oxidoreductase activity, acting on diphenols and related substances as donors, oxygen as acceptor"/>
    <property type="evidence" value="ECO:0007669"/>
    <property type="project" value="TreeGrafter"/>
</dbReference>
<accession>A0A238YD19</accession>
<dbReference type="EMBL" id="FZNS01000005">
    <property type="protein sequence ID" value="SNR68708.1"/>
    <property type="molecule type" value="Genomic_DNA"/>
</dbReference>
<evidence type="ECO:0000256" key="2">
    <source>
        <dbReference type="ARBA" id="ARBA00009819"/>
    </source>
</evidence>
<name>A0A238YD19_9BACT</name>
<dbReference type="RefSeq" id="WP_089332998.1">
    <property type="nucleotide sequence ID" value="NZ_FZNS01000005.1"/>
</dbReference>
<comment type="subcellular location">
    <subcellularLocation>
        <location evidence="1">Cell membrane</location>
        <topology evidence="1">Multi-pass membrane protein</topology>
    </subcellularLocation>
</comment>
<feature type="transmembrane region" description="Helical" evidence="12">
    <location>
        <begin position="352"/>
        <end position="372"/>
    </location>
</feature>
<feature type="transmembrane region" description="Helical" evidence="12">
    <location>
        <begin position="215"/>
        <end position="233"/>
    </location>
</feature>
<keyword evidence="4 12" id="KW-1003">Cell membrane</keyword>
<keyword evidence="3 12" id="KW-0813">Transport</keyword>
<keyword evidence="7 12" id="KW-0479">Metal-binding</keyword>
<organism evidence="13 14">
    <name type="scientific">Hymenobacter mucosus</name>
    <dbReference type="NCBI Taxonomy" id="1411120"/>
    <lineage>
        <taxon>Bacteria</taxon>
        <taxon>Pseudomonadati</taxon>
        <taxon>Bacteroidota</taxon>
        <taxon>Cytophagia</taxon>
        <taxon>Cytophagales</taxon>
        <taxon>Hymenobacteraceae</taxon>
        <taxon>Hymenobacter</taxon>
    </lineage>
</organism>
<dbReference type="GO" id="GO:0005886">
    <property type="term" value="C:plasma membrane"/>
    <property type="evidence" value="ECO:0007669"/>
    <property type="project" value="UniProtKB-SubCell"/>
</dbReference>
<dbReference type="Pfam" id="PF01654">
    <property type="entry name" value="Cyt_bd_oxida_I"/>
    <property type="match status" value="1"/>
</dbReference>
<dbReference type="GO" id="GO:0020037">
    <property type="term" value="F:heme binding"/>
    <property type="evidence" value="ECO:0007669"/>
    <property type="project" value="TreeGrafter"/>
</dbReference>
<dbReference type="Proteomes" id="UP000198310">
    <property type="component" value="Unassembled WGS sequence"/>
</dbReference>
<dbReference type="GO" id="GO:0009055">
    <property type="term" value="F:electron transfer activity"/>
    <property type="evidence" value="ECO:0007669"/>
    <property type="project" value="UniProtKB-UniRule"/>
</dbReference>
<evidence type="ECO:0000256" key="9">
    <source>
        <dbReference type="ARBA" id="ARBA00022989"/>
    </source>
</evidence>
<protein>
    <submittedName>
        <fullName evidence="13">Cytochrome bd-I ubiquinol oxidase subunit 1 apoprotein</fullName>
    </submittedName>
</protein>
<evidence type="ECO:0000256" key="1">
    <source>
        <dbReference type="ARBA" id="ARBA00004651"/>
    </source>
</evidence>
<gene>
    <name evidence="13" type="ORF">SAMN06269173_105123</name>
</gene>
<keyword evidence="5 12" id="KW-0349">Heme</keyword>
<keyword evidence="10 12" id="KW-0408">Iron</keyword>
<keyword evidence="11 12" id="KW-0472">Membrane</keyword>
<keyword evidence="14" id="KW-1185">Reference proteome</keyword>
<evidence type="ECO:0000256" key="12">
    <source>
        <dbReference type="PIRNR" id="PIRNR006446"/>
    </source>
</evidence>
<keyword evidence="8 12" id="KW-0249">Electron transport</keyword>
<feature type="transmembrane region" description="Helical" evidence="12">
    <location>
        <begin position="402"/>
        <end position="423"/>
    </location>
</feature>
<dbReference type="PIRSF" id="PIRSF006446">
    <property type="entry name" value="Cyt_quinol_oxidase_1"/>
    <property type="match status" value="1"/>
</dbReference>
<sequence>MDDFFAARSQMALSLGFHIIFSCIGMVMPFFMAVSHFQWLRSGDENYRNLTKAWSKGVAIFFATGAVSGTVLSFELGLLWPKFMEHAGPIFGMPFSLEGTAFFIEAIALGFFLYGWGRFNPWFHWFTGVIVGVSGLASGILVVAANAWMNSPAGFDYVNGQYLNIDPMRAMFNNAWLSQALHMSLAAFAATGFAVAGVHALMILKHKNVHFHTRAFRIAAIFATVAAVLQPLSGDFSAKDVAKRQPAKLAAMEAHFKTEKSASLVLGGLPDEEGKKVDYAIKIPGMLSFLAHGNFEQEVTGLDRIPAANQPPVLVPHLAFQTMVGLGMFMMGLSFLYFVALWRQKRWLRSSWFLKLFVAAIPAGFIAVEAGWTVTEVGRQPWILYGIMRTADAVTPMPGIAYSFYLFSAVYVSLSLVVIFLLYRQIKMVPELYDRPAQQLVAA</sequence>
<feature type="transmembrane region" description="Helical" evidence="12">
    <location>
        <begin position="12"/>
        <end position="37"/>
    </location>
</feature>
<dbReference type="GO" id="GO:0019646">
    <property type="term" value="P:aerobic electron transport chain"/>
    <property type="evidence" value="ECO:0007669"/>
    <property type="project" value="InterPro"/>
</dbReference>